<evidence type="ECO:0000313" key="4">
    <source>
        <dbReference type="Proteomes" id="UP000244896"/>
    </source>
</evidence>
<dbReference type="KEGG" id="elut:CKA38_01405"/>
<evidence type="ECO:0000256" key="2">
    <source>
        <dbReference type="SAM" id="SignalP"/>
    </source>
</evidence>
<organism evidence="3 4">
    <name type="scientific">Ereboglobus luteus</name>
    <dbReference type="NCBI Taxonomy" id="1796921"/>
    <lineage>
        <taxon>Bacteria</taxon>
        <taxon>Pseudomonadati</taxon>
        <taxon>Verrucomicrobiota</taxon>
        <taxon>Opitutia</taxon>
        <taxon>Opitutales</taxon>
        <taxon>Opitutaceae</taxon>
        <taxon>Ereboglobus</taxon>
    </lineage>
</organism>
<feature type="chain" id="PRO_5015927856" evidence="2">
    <location>
        <begin position="28"/>
        <end position="252"/>
    </location>
</feature>
<feature type="region of interest" description="Disordered" evidence="1">
    <location>
        <begin position="186"/>
        <end position="240"/>
    </location>
</feature>
<evidence type="ECO:0000256" key="1">
    <source>
        <dbReference type="SAM" id="MobiDB-lite"/>
    </source>
</evidence>
<keyword evidence="2" id="KW-0732">Signal</keyword>
<sequence length="252" mass="26550">MSFYRLCKCFLGALSLLLAGFCAASGAADKAGAQDLGEGLVYFRMTNPAADLPALKSVLAENKAAVVDLRGVDARVADVRALRIALVPPVSPETRAARFVLINRDTSSAVPFTLNAGLPDNTQGVLVMALAVDNVPADVKVRGSVEDDRRACEAISKGAAVSTLINHQPDKKRYDEAALMRDYQGLPEPEVEAKTVADKKAPDAADSDSQAKPGEKETEGESSSPESQPPPTDSLLQAAVQTHRALLALGKL</sequence>
<feature type="signal peptide" evidence="2">
    <location>
        <begin position="1"/>
        <end position="27"/>
    </location>
</feature>
<evidence type="ECO:0000313" key="3">
    <source>
        <dbReference type="EMBL" id="AWI08096.1"/>
    </source>
</evidence>
<dbReference type="Proteomes" id="UP000244896">
    <property type="component" value="Chromosome"/>
</dbReference>
<dbReference type="EMBL" id="CP023004">
    <property type="protein sequence ID" value="AWI08096.1"/>
    <property type="molecule type" value="Genomic_DNA"/>
</dbReference>
<name>A0A2U8DZS8_9BACT</name>
<dbReference type="OrthoDB" id="199489at2"/>
<keyword evidence="4" id="KW-1185">Reference proteome</keyword>
<protein>
    <submittedName>
        <fullName evidence="3">Uncharacterized protein</fullName>
    </submittedName>
</protein>
<reference evidence="3 4" key="1">
    <citation type="journal article" date="2018" name="Syst. Appl. Microbiol.">
        <title>Ereboglobus luteus gen. nov. sp. nov. from cockroach guts, and new insights into the oxygen relationship of the genera Opitutus and Didymococcus (Verrucomicrobia: Opitutaceae).</title>
        <authorList>
            <person name="Tegtmeier D."/>
            <person name="Belitz A."/>
            <person name="Radek R."/>
            <person name="Heimerl T."/>
            <person name="Brune A."/>
        </authorList>
    </citation>
    <scope>NUCLEOTIDE SEQUENCE [LARGE SCALE GENOMIC DNA]</scope>
    <source>
        <strain evidence="3 4">Ho45</strain>
    </source>
</reference>
<dbReference type="AlphaFoldDB" id="A0A2U8DZS8"/>
<gene>
    <name evidence="3" type="ORF">CKA38_01405</name>
</gene>
<feature type="compositionally biased region" description="Basic and acidic residues" evidence="1">
    <location>
        <begin position="191"/>
        <end position="203"/>
    </location>
</feature>
<dbReference type="RefSeq" id="WP_108823903.1">
    <property type="nucleotide sequence ID" value="NZ_CP023004.1"/>
</dbReference>
<proteinExistence type="predicted"/>
<accession>A0A2U8DZS8</accession>